<evidence type="ECO:0000259" key="2">
    <source>
        <dbReference type="Pfam" id="PF07987"/>
    </source>
</evidence>
<dbReference type="InterPro" id="IPR012533">
    <property type="entry name" value="YcnI-copper_dom"/>
</dbReference>
<dbReference type="Proteomes" id="UP000251341">
    <property type="component" value="Unassembled WGS sequence"/>
</dbReference>
<reference evidence="3 4" key="1">
    <citation type="submission" date="2017-04" db="EMBL/GenBank/DDBJ databases">
        <title>Unexpected and diverse lifestyles within the genus Limnohabitans.</title>
        <authorList>
            <person name="Kasalicky V."/>
            <person name="Mehrshad M."/>
            <person name="Andrei S.-A."/>
            <person name="Salcher M."/>
            <person name="Kratochvilova H."/>
            <person name="Simek K."/>
            <person name="Ghai R."/>
        </authorList>
    </citation>
    <scope>NUCLEOTIDE SEQUENCE [LARGE SCALE GENOMIC DNA]</scope>
    <source>
        <strain evidence="3 4">MWH-C5</strain>
    </source>
</reference>
<dbReference type="EMBL" id="NESP01000001">
    <property type="protein sequence ID" value="PUE59560.1"/>
    <property type="molecule type" value="Genomic_DNA"/>
</dbReference>
<keyword evidence="1" id="KW-0732">Signal</keyword>
<dbReference type="Pfam" id="PF07987">
    <property type="entry name" value="DUF1775"/>
    <property type="match status" value="1"/>
</dbReference>
<dbReference type="InterPro" id="IPR038507">
    <property type="entry name" value="YcnI-like_sf"/>
</dbReference>
<feature type="chain" id="PRO_5016431009" evidence="1">
    <location>
        <begin position="30"/>
        <end position="186"/>
    </location>
</feature>
<accession>A0A315ENT5</accession>
<name>A0A315ENT5_9BURK</name>
<organism evidence="3 4">
    <name type="scientific">Limnohabitans curvus</name>
    <dbReference type="NCBI Taxonomy" id="323423"/>
    <lineage>
        <taxon>Bacteria</taxon>
        <taxon>Pseudomonadati</taxon>
        <taxon>Pseudomonadota</taxon>
        <taxon>Betaproteobacteria</taxon>
        <taxon>Burkholderiales</taxon>
        <taxon>Comamonadaceae</taxon>
        <taxon>Limnohabitans</taxon>
    </lineage>
</organism>
<evidence type="ECO:0000313" key="3">
    <source>
        <dbReference type="EMBL" id="PUE59560.1"/>
    </source>
</evidence>
<feature type="signal peptide" evidence="1">
    <location>
        <begin position="1"/>
        <end position="29"/>
    </location>
</feature>
<evidence type="ECO:0000256" key="1">
    <source>
        <dbReference type="SAM" id="SignalP"/>
    </source>
</evidence>
<sequence>MEDKMTKHFKTLAQCVLVSVTCAALQAHAHITLAESQAVAGSYYKATLRVGHGCNGAATTGITVHVPAGLQAAKPQPKMGWTLAVQKAKLAQPYNSHGKTVTEDVVTLQWTASQDAALPDAQFDEFAFMGRLPDQAGPLWVKVLQTCERGQNDWSDLPASGTSTRGLKQPAALLDVQAAPKHEHHH</sequence>
<dbReference type="AlphaFoldDB" id="A0A315ENT5"/>
<gene>
    <name evidence="3" type="ORF">B9Z44_08235</name>
</gene>
<evidence type="ECO:0000313" key="4">
    <source>
        <dbReference type="Proteomes" id="UP000251341"/>
    </source>
</evidence>
<dbReference type="CDD" id="cd08545">
    <property type="entry name" value="YcnI_like"/>
    <property type="match status" value="1"/>
</dbReference>
<proteinExistence type="predicted"/>
<comment type="caution">
    <text evidence="3">The sequence shown here is derived from an EMBL/GenBank/DDBJ whole genome shotgun (WGS) entry which is preliminary data.</text>
</comment>
<dbReference type="Gene3D" id="2.60.40.2230">
    <property type="entry name" value="Uncharacterised protein YcnI-like PF07987, DUF1775"/>
    <property type="match status" value="1"/>
</dbReference>
<protein>
    <submittedName>
        <fullName evidence="3">Nuclear export factor GLE1</fullName>
    </submittedName>
</protein>
<keyword evidence="4" id="KW-1185">Reference proteome</keyword>
<feature type="domain" description="YncI copper-binding" evidence="2">
    <location>
        <begin position="30"/>
        <end position="176"/>
    </location>
</feature>